<evidence type="ECO:0000256" key="4">
    <source>
        <dbReference type="SAM" id="MobiDB-lite"/>
    </source>
</evidence>
<keyword evidence="1" id="KW-0805">Transcription regulation</keyword>
<dbReference type="EMBL" id="JAHDYR010000021">
    <property type="protein sequence ID" value="KAG9393691.1"/>
    <property type="molecule type" value="Genomic_DNA"/>
</dbReference>
<dbReference type="AlphaFoldDB" id="A0A8J6ASX5"/>
<dbReference type="Gene3D" id="1.10.10.10">
    <property type="entry name" value="Winged helix-like DNA-binding domain superfamily/Winged helix DNA-binding domain"/>
    <property type="match status" value="1"/>
</dbReference>
<dbReference type="Proteomes" id="UP000717585">
    <property type="component" value="Unassembled WGS sequence"/>
</dbReference>
<evidence type="ECO:0000313" key="6">
    <source>
        <dbReference type="EMBL" id="KAG9393691.1"/>
    </source>
</evidence>
<evidence type="ECO:0000259" key="5">
    <source>
        <dbReference type="PROSITE" id="PS50934"/>
    </source>
</evidence>
<keyword evidence="3" id="KW-0539">Nucleus</keyword>
<sequence length="528" mass="57900">MPRGTPRVKKTQKDELREKIAAPLPITLPFAAITDRASSAVSVLLKSSLVTGTKRLSVNQIFLDHLIQSDGTFGEQPLVLSDDEKLQLQIIWIEENIEPDPEEYLSEPPTPSPPPVRHKKHHHDHHRHERKTPAPQQRVEIRTEAGHMLPQVRPTDENIAGYITRTFKPGAGKPMAQPAAILASDLLPQPAQGESEQPDSTTLEMNMDILPMLEPAPSWFSRTSVDDREREVLGEFFVGNSPVKNPVNYLTWRNFIVDAYEARPTEYLTFTAVRRAIPCDVCAVQRMFEFLESTGVINRSATTHPSADRLGPQPLPKSSVPADFKFKKPQAAVVPNISFECQNCKSAVTAVYLMENGEVYCDGCHNSPAGSLLSGFMGSGSGWPTEKLLPLAREMATADSWTQVATSFESTPEECIAAFFGTAALCQAPSKTGLTDSAAALELLASVRPSVLLAMSSAVRKSLKSNLTLESESSHFGSIVSGLIQARAAELSERSQQAADSAMIQLLALKMERLKIKQAQLDRMQGRG</sequence>
<keyword evidence="2" id="KW-0804">Transcription</keyword>
<reference evidence="6" key="1">
    <citation type="submission" date="2021-05" db="EMBL/GenBank/DDBJ databases">
        <title>A free-living protist that lacks canonical eukaryotic 1 DNA replication and segregation systems.</title>
        <authorList>
            <person name="Salas-Leiva D.E."/>
            <person name="Tromer E.C."/>
            <person name="Curtis B.A."/>
            <person name="Jerlstrom-Hultqvist J."/>
            <person name="Kolisko M."/>
            <person name="Yi Z."/>
            <person name="Salas-Leiva J.S."/>
            <person name="Gallot-Lavallee L."/>
            <person name="Kops G.J.P.L."/>
            <person name="Archibald J.M."/>
            <person name="Simpson A.G.B."/>
            <person name="Roger A.J."/>
        </authorList>
    </citation>
    <scope>NUCLEOTIDE SEQUENCE</scope>
    <source>
        <strain evidence="6">BICM</strain>
    </source>
</reference>
<name>A0A8J6ASX5_9EUKA</name>
<evidence type="ECO:0000256" key="1">
    <source>
        <dbReference type="ARBA" id="ARBA00023015"/>
    </source>
</evidence>
<evidence type="ECO:0000313" key="7">
    <source>
        <dbReference type="Proteomes" id="UP000717585"/>
    </source>
</evidence>
<evidence type="ECO:0000256" key="2">
    <source>
        <dbReference type="ARBA" id="ARBA00023163"/>
    </source>
</evidence>
<dbReference type="FunFam" id="1.10.10.10:FF:000020">
    <property type="entry name" value="SWI/SNF complex subunit SMARCC2 isoform c"/>
    <property type="match status" value="1"/>
</dbReference>
<dbReference type="GO" id="GO:0005634">
    <property type="term" value="C:nucleus"/>
    <property type="evidence" value="ECO:0007669"/>
    <property type="project" value="UniProtKB-ARBA"/>
</dbReference>
<dbReference type="OrthoDB" id="118550at2759"/>
<feature type="region of interest" description="Disordered" evidence="4">
    <location>
        <begin position="99"/>
        <end position="136"/>
    </location>
</feature>
<keyword evidence="7" id="KW-1185">Reference proteome</keyword>
<evidence type="ECO:0000256" key="3">
    <source>
        <dbReference type="ARBA" id="ARBA00023242"/>
    </source>
</evidence>
<accession>A0A8J6ASX5</accession>
<dbReference type="PROSITE" id="PS50934">
    <property type="entry name" value="SWIRM"/>
    <property type="match status" value="1"/>
</dbReference>
<dbReference type="InterPro" id="IPR007526">
    <property type="entry name" value="SWIRM"/>
</dbReference>
<proteinExistence type="predicted"/>
<dbReference type="Pfam" id="PF04433">
    <property type="entry name" value="SWIRM"/>
    <property type="match status" value="1"/>
</dbReference>
<dbReference type="SUPFAM" id="SSF46689">
    <property type="entry name" value="Homeodomain-like"/>
    <property type="match status" value="1"/>
</dbReference>
<feature type="compositionally biased region" description="Basic residues" evidence="4">
    <location>
        <begin position="116"/>
        <end position="130"/>
    </location>
</feature>
<gene>
    <name evidence="6" type="ORF">J8273_4810</name>
</gene>
<organism evidence="6 7">
    <name type="scientific">Carpediemonas membranifera</name>
    <dbReference type="NCBI Taxonomy" id="201153"/>
    <lineage>
        <taxon>Eukaryota</taxon>
        <taxon>Metamonada</taxon>
        <taxon>Carpediemonas-like organisms</taxon>
        <taxon>Carpediemonas</taxon>
    </lineage>
</organism>
<comment type="caution">
    <text evidence="6">The sequence shown here is derived from an EMBL/GenBank/DDBJ whole genome shotgun (WGS) entry which is preliminary data.</text>
</comment>
<dbReference type="InterPro" id="IPR036388">
    <property type="entry name" value="WH-like_DNA-bd_sf"/>
</dbReference>
<dbReference type="InterPro" id="IPR009057">
    <property type="entry name" value="Homeodomain-like_sf"/>
</dbReference>
<protein>
    <submittedName>
        <fullName evidence="6">SWIRM domain</fullName>
    </submittedName>
</protein>
<feature type="domain" description="SWIRM" evidence="5">
    <location>
        <begin position="211"/>
        <end position="308"/>
    </location>
</feature>